<evidence type="ECO:0000313" key="3">
    <source>
        <dbReference type="EMBL" id="TFB88024.1"/>
    </source>
</evidence>
<dbReference type="SUPFAM" id="SSF47413">
    <property type="entry name" value="lambda repressor-like DNA-binding domains"/>
    <property type="match status" value="1"/>
</dbReference>
<dbReference type="PROSITE" id="PS50943">
    <property type="entry name" value="HTH_CROC1"/>
    <property type="match status" value="1"/>
</dbReference>
<comment type="caution">
    <text evidence="3">The sequence shown here is derived from an EMBL/GenBank/DDBJ whole genome shotgun (WGS) entry which is preliminary data.</text>
</comment>
<proteinExistence type="predicted"/>
<dbReference type="InterPro" id="IPR010982">
    <property type="entry name" value="Lambda_DNA-bd_dom_sf"/>
</dbReference>
<evidence type="ECO:0000313" key="5">
    <source>
        <dbReference type="Proteomes" id="UP000297963"/>
    </source>
</evidence>
<dbReference type="InterPro" id="IPR001387">
    <property type="entry name" value="Cro/C1-type_HTH"/>
</dbReference>
<reference evidence="3 5" key="2">
    <citation type="submission" date="2019-03" db="EMBL/GenBank/DDBJ databases">
        <title>Genomics of glacier-inhabiting Cryobacterium strains.</title>
        <authorList>
            <person name="Liu Q."/>
            <person name="Xin Y.-H."/>
        </authorList>
    </citation>
    <scope>NUCLEOTIDE SEQUENCE [LARGE SCALE GENOMIC DNA]</scope>
    <source>
        <strain evidence="3 5">Hh34</strain>
    </source>
</reference>
<dbReference type="Pfam" id="PF01381">
    <property type="entry name" value="HTH_3"/>
    <property type="match status" value="1"/>
</dbReference>
<dbReference type="EMBL" id="SOFE01000004">
    <property type="protein sequence ID" value="TFB88024.1"/>
    <property type="molecule type" value="Genomic_DNA"/>
</dbReference>
<evidence type="ECO:0000313" key="2">
    <source>
        <dbReference type="EMBL" id="SFH52496.1"/>
    </source>
</evidence>
<dbReference type="GO" id="GO:0003677">
    <property type="term" value="F:DNA binding"/>
    <property type="evidence" value="ECO:0007669"/>
    <property type="project" value="InterPro"/>
</dbReference>
<dbReference type="SMART" id="SM00530">
    <property type="entry name" value="HTH_XRE"/>
    <property type="match status" value="1"/>
</dbReference>
<name>A0A1I3ARU3_9MICO</name>
<gene>
    <name evidence="3" type="ORF">E3O11_02820</name>
    <name evidence="2" type="ORF">SAMN05216274_10768</name>
</gene>
<dbReference type="EMBL" id="FOPW01000007">
    <property type="protein sequence ID" value="SFH52496.1"/>
    <property type="molecule type" value="Genomic_DNA"/>
</dbReference>
<evidence type="ECO:0000259" key="1">
    <source>
        <dbReference type="PROSITE" id="PS50943"/>
    </source>
</evidence>
<protein>
    <submittedName>
        <fullName evidence="2 3">Helix-turn-helix</fullName>
    </submittedName>
</protein>
<dbReference type="CDD" id="cd00093">
    <property type="entry name" value="HTH_XRE"/>
    <property type="match status" value="1"/>
</dbReference>
<dbReference type="Proteomes" id="UP000199681">
    <property type="component" value="Unassembled WGS sequence"/>
</dbReference>
<dbReference type="Gene3D" id="1.10.260.40">
    <property type="entry name" value="lambda repressor-like DNA-binding domains"/>
    <property type="match status" value="1"/>
</dbReference>
<sequence>MNTVAVTKFRDLGAVIKAVRESRGIRQDDLAQDLAISRQYLQELEKGRPNLYITRLFRSLNTLGITITISYTLSDKTDDHV</sequence>
<dbReference type="STRING" id="995038.SAMN05216274_10768"/>
<evidence type="ECO:0000313" key="4">
    <source>
        <dbReference type="Proteomes" id="UP000199681"/>
    </source>
</evidence>
<organism evidence="3 5">
    <name type="scientific">Cryobacterium levicorallinum</name>
    <dbReference type="NCBI Taxonomy" id="995038"/>
    <lineage>
        <taxon>Bacteria</taxon>
        <taxon>Bacillati</taxon>
        <taxon>Actinomycetota</taxon>
        <taxon>Actinomycetes</taxon>
        <taxon>Micrococcales</taxon>
        <taxon>Microbacteriaceae</taxon>
        <taxon>Cryobacterium</taxon>
    </lineage>
</organism>
<accession>A0A1I3ARU3</accession>
<reference evidence="2 4" key="1">
    <citation type="submission" date="2016-10" db="EMBL/GenBank/DDBJ databases">
        <authorList>
            <person name="Varghese N."/>
            <person name="Submissions S."/>
        </authorList>
    </citation>
    <scope>NUCLEOTIDE SEQUENCE [LARGE SCALE GENOMIC DNA]</scope>
    <source>
        <strain evidence="2 4">GMCC 1.11211</strain>
    </source>
</reference>
<feature type="domain" description="HTH cro/C1-type" evidence="1">
    <location>
        <begin position="16"/>
        <end position="70"/>
    </location>
</feature>
<dbReference type="AlphaFoldDB" id="A0A1I3ARU3"/>
<keyword evidence="4" id="KW-1185">Reference proteome</keyword>
<dbReference type="Proteomes" id="UP000297963">
    <property type="component" value="Unassembled WGS sequence"/>
</dbReference>
<dbReference type="RefSeq" id="WP_092449573.1">
    <property type="nucleotide sequence ID" value="NZ_BKAC01000006.1"/>
</dbReference>